<sequence length="34" mass="3737">MWDLGCIGASVLFFLIAISYTMGCDRLGIKEKQG</sequence>
<dbReference type="EMBL" id="JACHEB010000002">
    <property type="protein sequence ID" value="MBB5327699.1"/>
    <property type="molecule type" value="Genomic_DNA"/>
</dbReference>
<reference evidence="1 2" key="1">
    <citation type="submission" date="2020-08" db="EMBL/GenBank/DDBJ databases">
        <title>Genomic Encyclopedia of Type Strains, Phase IV (KMG-V): Genome sequencing to study the core and pangenomes of soil and plant-associated prokaryotes.</title>
        <authorList>
            <person name="Whitman W."/>
        </authorList>
    </citation>
    <scope>NUCLEOTIDE SEQUENCE [LARGE SCALE GENOMIC DNA]</scope>
    <source>
        <strain evidence="1 2">X5P2</strain>
    </source>
</reference>
<proteinExistence type="predicted"/>
<accession>A0A9X0U2V3</accession>
<name>A0A9X0U2V3_9BACT</name>
<organism evidence="1 2">
    <name type="scientific">Tunturiibacter gelidiferens</name>
    <dbReference type="NCBI Taxonomy" id="3069689"/>
    <lineage>
        <taxon>Bacteria</taxon>
        <taxon>Pseudomonadati</taxon>
        <taxon>Acidobacteriota</taxon>
        <taxon>Terriglobia</taxon>
        <taxon>Terriglobales</taxon>
        <taxon>Acidobacteriaceae</taxon>
        <taxon>Tunturiibacter</taxon>
    </lineage>
</organism>
<gene>
    <name evidence="1" type="ORF">HDF14_001304</name>
</gene>
<evidence type="ECO:0000313" key="1">
    <source>
        <dbReference type="EMBL" id="MBB5327699.1"/>
    </source>
</evidence>
<keyword evidence="2" id="KW-1185">Reference proteome</keyword>
<dbReference type="Proteomes" id="UP000535182">
    <property type="component" value="Unassembled WGS sequence"/>
</dbReference>
<evidence type="ECO:0000313" key="2">
    <source>
        <dbReference type="Proteomes" id="UP000535182"/>
    </source>
</evidence>
<dbReference type="AlphaFoldDB" id="A0A9X0U2V3"/>
<comment type="caution">
    <text evidence="1">The sequence shown here is derived from an EMBL/GenBank/DDBJ whole genome shotgun (WGS) entry which is preliminary data.</text>
</comment>
<protein>
    <submittedName>
        <fullName evidence="1">Uncharacterized protein</fullName>
    </submittedName>
</protein>